<evidence type="ECO:0000256" key="11">
    <source>
        <dbReference type="ARBA" id="ARBA00025198"/>
    </source>
</evidence>
<dbReference type="InterPro" id="IPR050059">
    <property type="entry name" value="ATP_synthase_B_chain"/>
</dbReference>
<evidence type="ECO:0000256" key="15">
    <source>
        <dbReference type="SAM" id="Coils"/>
    </source>
</evidence>
<comment type="function">
    <text evidence="13">Component of the F(0) channel, it forms part of the peripheral stalk, linking F(1) to F(0).</text>
</comment>
<gene>
    <name evidence="13 16" type="primary">atpF</name>
    <name evidence="16" type="ORF">H8707_03140</name>
</gene>
<keyword evidence="3 13" id="KW-1003">Cell membrane</keyword>
<dbReference type="GO" id="GO:0005886">
    <property type="term" value="C:plasma membrane"/>
    <property type="evidence" value="ECO:0007669"/>
    <property type="project" value="UniProtKB-SubCell"/>
</dbReference>
<dbReference type="CDD" id="cd06503">
    <property type="entry name" value="ATP-synt_Fo_b"/>
    <property type="match status" value="1"/>
</dbReference>
<keyword evidence="6 13" id="KW-0375">Hydrogen ion transport</keyword>
<dbReference type="GO" id="GO:0012505">
    <property type="term" value="C:endomembrane system"/>
    <property type="evidence" value="ECO:0007669"/>
    <property type="project" value="UniProtKB-SubCell"/>
</dbReference>
<dbReference type="GO" id="GO:0045259">
    <property type="term" value="C:proton-transporting ATP synthase complex"/>
    <property type="evidence" value="ECO:0007669"/>
    <property type="project" value="UniProtKB-KW"/>
</dbReference>
<dbReference type="EMBL" id="JACRTG010000008">
    <property type="protein sequence ID" value="MBC8587238.1"/>
    <property type="molecule type" value="Genomic_DNA"/>
</dbReference>
<organism evidence="16 17">
    <name type="scientific">Paratissierella segnis</name>
    <dbReference type="NCBI Taxonomy" id="2763679"/>
    <lineage>
        <taxon>Bacteria</taxon>
        <taxon>Bacillati</taxon>
        <taxon>Bacillota</taxon>
        <taxon>Tissierellia</taxon>
        <taxon>Tissierellales</taxon>
        <taxon>Tissierellaceae</taxon>
        <taxon>Paratissierella</taxon>
    </lineage>
</organism>
<evidence type="ECO:0000256" key="3">
    <source>
        <dbReference type="ARBA" id="ARBA00022475"/>
    </source>
</evidence>
<keyword evidence="4 13" id="KW-0138">CF(0)</keyword>
<evidence type="ECO:0000256" key="14">
    <source>
        <dbReference type="RuleBase" id="RU003848"/>
    </source>
</evidence>
<evidence type="ECO:0000256" key="1">
    <source>
        <dbReference type="ARBA" id="ARBA00005513"/>
    </source>
</evidence>
<keyword evidence="8 13" id="KW-0406">Ion transport</keyword>
<dbReference type="InterPro" id="IPR028987">
    <property type="entry name" value="ATP_synth_B-like_membr_sf"/>
</dbReference>
<evidence type="ECO:0000256" key="12">
    <source>
        <dbReference type="ARBA" id="ARBA00037847"/>
    </source>
</evidence>
<evidence type="ECO:0000313" key="17">
    <source>
        <dbReference type="Proteomes" id="UP000601171"/>
    </source>
</evidence>
<accession>A0A926EPC6</accession>
<dbReference type="Proteomes" id="UP000601171">
    <property type="component" value="Unassembled WGS sequence"/>
</dbReference>
<dbReference type="PANTHER" id="PTHR33445">
    <property type="entry name" value="ATP SYNTHASE SUBUNIT B', CHLOROPLASTIC"/>
    <property type="match status" value="1"/>
</dbReference>
<protein>
    <recommendedName>
        <fullName evidence="13">ATP synthase subunit b</fullName>
    </recommendedName>
    <alternativeName>
        <fullName evidence="13">ATP synthase F(0) sector subunit b</fullName>
    </alternativeName>
    <alternativeName>
        <fullName evidence="13">ATPase subunit I</fullName>
    </alternativeName>
    <alternativeName>
        <fullName evidence="13">F-type ATPase subunit b</fullName>
        <shortName evidence="13">F-ATPase subunit b</shortName>
    </alternativeName>
</protein>
<dbReference type="HAMAP" id="MF_01398">
    <property type="entry name" value="ATP_synth_b_bprime"/>
    <property type="match status" value="1"/>
</dbReference>
<reference evidence="16" key="1">
    <citation type="submission" date="2020-08" db="EMBL/GenBank/DDBJ databases">
        <title>Genome public.</title>
        <authorList>
            <person name="Liu C."/>
            <person name="Sun Q."/>
        </authorList>
    </citation>
    <scope>NUCLEOTIDE SEQUENCE</scope>
    <source>
        <strain evidence="16">BX21</strain>
    </source>
</reference>
<dbReference type="PANTHER" id="PTHR33445:SF1">
    <property type="entry name" value="ATP SYNTHASE SUBUNIT B"/>
    <property type="match status" value="1"/>
</dbReference>
<evidence type="ECO:0000256" key="5">
    <source>
        <dbReference type="ARBA" id="ARBA00022692"/>
    </source>
</evidence>
<dbReference type="InterPro" id="IPR005864">
    <property type="entry name" value="ATP_synth_F0_bsu_bac"/>
</dbReference>
<evidence type="ECO:0000256" key="10">
    <source>
        <dbReference type="ARBA" id="ARBA00023310"/>
    </source>
</evidence>
<evidence type="ECO:0000256" key="6">
    <source>
        <dbReference type="ARBA" id="ARBA00022781"/>
    </source>
</evidence>
<evidence type="ECO:0000256" key="2">
    <source>
        <dbReference type="ARBA" id="ARBA00022448"/>
    </source>
</evidence>
<dbReference type="GO" id="GO:0046961">
    <property type="term" value="F:proton-transporting ATPase activity, rotational mechanism"/>
    <property type="evidence" value="ECO:0007669"/>
    <property type="project" value="TreeGrafter"/>
</dbReference>
<dbReference type="Pfam" id="PF00430">
    <property type="entry name" value="ATP-synt_B"/>
    <property type="match status" value="1"/>
</dbReference>
<dbReference type="GO" id="GO:0046933">
    <property type="term" value="F:proton-transporting ATP synthase activity, rotational mechanism"/>
    <property type="evidence" value="ECO:0007669"/>
    <property type="project" value="UniProtKB-UniRule"/>
</dbReference>
<dbReference type="InterPro" id="IPR002146">
    <property type="entry name" value="ATP_synth_b/b'su_bac/chlpt"/>
</dbReference>
<comment type="caution">
    <text evidence="16">The sequence shown here is derived from an EMBL/GenBank/DDBJ whole genome shotgun (WGS) entry which is preliminary data.</text>
</comment>
<evidence type="ECO:0000256" key="13">
    <source>
        <dbReference type="HAMAP-Rule" id="MF_01398"/>
    </source>
</evidence>
<sequence length="171" mass="20009">MGDYKVMVIPDLQSMIITAITLIILYILFKKFLYTPVNMYLQERRNLIQSEIHDAKELKKQAEIQKEEQEAQINSAQRQAQDIIENSRKFSEEMKGNILSEAREQAEEIVLKAEREAERRKKDSLEEIKNQSVDIAVMIASKIMEEQISIDKQNFLIDKFIDEVGTSEWLN</sequence>
<comment type="similarity">
    <text evidence="1 13 14">Belongs to the ATPase B chain family.</text>
</comment>
<keyword evidence="2 13" id="KW-0813">Transport</keyword>
<keyword evidence="5 13" id="KW-0812">Transmembrane</keyword>
<evidence type="ECO:0000256" key="9">
    <source>
        <dbReference type="ARBA" id="ARBA00023136"/>
    </source>
</evidence>
<name>A0A926EPC6_9FIRM</name>
<keyword evidence="17" id="KW-1185">Reference proteome</keyword>
<evidence type="ECO:0000313" key="16">
    <source>
        <dbReference type="EMBL" id="MBC8587238.1"/>
    </source>
</evidence>
<dbReference type="AlphaFoldDB" id="A0A926EPC6"/>
<keyword evidence="10 13" id="KW-0066">ATP synthesis</keyword>
<dbReference type="SUPFAM" id="SSF81573">
    <property type="entry name" value="F1F0 ATP synthase subunit B, membrane domain"/>
    <property type="match status" value="1"/>
</dbReference>
<comment type="function">
    <text evidence="11 13">F(1)F(0) ATP synthase produces ATP from ADP in the presence of a proton or sodium gradient. F-type ATPases consist of two structural domains, F(1) containing the extramembraneous catalytic core and F(0) containing the membrane proton channel, linked together by a central stalk and a peripheral stalk. During catalysis, ATP synthesis in the catalytic domain of F(1) is coupled via a rotary mechanism of the central stalk subunits to proton translocation.</text>
</comment>
<proteinExistence type="inferred from homology"/>
<feature type="transmembrane region" description="Helical" evidence="13">
    <location>
        <begin position="12"/>
        <end position="29"/>
    </location>
</feature>
<evidence type="ECO:0000256" key="4">
    <source>
        <dbReference type="ARBA" id="ARBA00022547"/>
    </source>
</evidence>
<comment type="subcellular location">
    <subcellularLocation>
        <location evidence="13">Cell membrane</location>
        <topology evidence="13">Single-pass membrane protein</topology>
    </subcellularLocation>
    <subcellularLocation>
        <location evidence="12">Endomembrane system</location>
        <topology evidence="12">Single-pass membrane protein</topology>
    </subcellularLocation>
</comment>
<dbReference type="NCBIfam" id="TIGR01144">
    <property type="entry name" value="ATP_synt_b"/>
    <property type="match status" value="1"/>
</dbReference>
<evidence type="ECO:0000256" key="8">
    <source>
        <dbReference type="ARBA" id="ARBA00023065"/>
    </source>
</evidence>
<evidence type="ECO:0000256" key="7">
    <source>
        <dbReference type="ARBA" id="ARBA00022989"/>
    </source>
</evidence>
<comment type="subunit">
    <text evidence="13">F-type ATPases have 2 components, F(1) - the catalytic core - and F(0) - the membrane proton channel. F(1) has five subunits: alpha(3), beta(3), gamma(1), delta(1), epsilon(1). F(0) has three main subunits: a(1), b(2) and c(10-14). The alpha and beta chains form an alternating ring which encloses part of the gamma chain. F(1) is attached to F(0) by a central stalk formed by the gamma and epsilon chains, while a peripheral stalk is formed by the delta and b chains.</text>
</comment>
<keyword evidence="9 13" id="KW-0472">Membrane</keyword>
<feature type="coiled-coil region" evidence="15">
    <location>
        <begin position="45"/>
        <end position="131"/>
    </location>
</feature>
<dbReference type="RefSeq" id="WP_262428708.1">
    <property type="nucleotide sequence ID" value="NZ_JACRTG010000008.1"/>
</dbReference>
<keyword evidence="7 13" id="KW-1133">Transmembrane helix</keyword>
<keyword evidence="15" id="KW-0175">Coiled coil</keyword>